<dbReference type="PANTHER" id="PTHR42929:SF5">
    <property type="entry name" value="ABC TRANSPORTER PERMEASE PROTEIN"/>
    <property type="match status" value="1"/>
</dbReference>
<evidence type="ECO:0000256" key="8">
    <source>
        <dbReference type="RuleBase" id="RU363032"/>
    </source>
</evidence>
<keyword evidence="7 8" id="KW-0472">Membrane</keyword>
<dbReference type="PANTHER" id="PTHR42929">
    <property type="entry name" value="INNER MEMBRANE ABC TRANSPORTER PERMEASE PROTEIN YDCU-RELATED-RELATED"/>
    <property type="match status" value="1"/>
</dbReference>
<keyword evidence="6 8" id="KW-1133">Transmembrane helix</keyword>
<evidence type="ECO:0000256" key="2">
    <source>
        <dbReference type="ARBA" id="ARBA00007069"/>
    </source>
</evidence>
<comment type="similarity">
    <text evidence="2">Belongs to the binding-protein-dependent transport system permease family. CysTW subfamily.</text>
</comment>
<dbReference type="Pfam" id="PF00528">
    <property type="entry name" value="BPD_transp_1"/>
    <property type="match status" value="1"/>
</dbReference>
<feature type="transmembrane region" description="Helical" evidence="8">
    <location>
        <begin position="69"/>
        <end position="96"/>
    </location>
</feature>
<dbReference type="CDD" id="cd06261">
    <property type="entry name" value="TM_PBP2"/>
    <property type="match status" value="1"/>
</dbReference>
<keyword evidence="5 8" id="KW-0812">Transmembrane</keyword>
<feature type="transmembrane region" description="Helical" evidence="8">
    <location>
        <begin position="21"/>
        <end position="44"/>
    </location>
</feature>
<comment type="subcellular location">
    <subcellularLocation>
        <location evidence="1 8">Cell membrane</location>
        <topology evidence="1 8">Multi-pass membrane protein</topology>
    </subcellularLocation>
</comment>
<accession>A0A7X0MEI0</accession>
<gene>
    <name evidence="10" type="ORF">GGD46_005029</name>
</gene>
<dbReference type="Gene3D" id="1.10.3720.10">
    <property type="entry name" value="MetI-like"/>
    <property type="match status" value="1"/>
</dbReference>
<protein>
    <submittedName>
        <fullName evidence="10">Putative spermidine/putrescine transport system permease protein</fullName>
    </submittedName>
</protein>
<feature type="transmembrane region" description="Helical" evidence="8">
    <location>
        <begin position="152"/>
        <end position="177"/>
    </location>
</feature>
<dbReference type="GO" id="GO:0005886">
    <property type="term" value="C:plasma membrane"/>
    <property type="evidence" value="ECO:0007669"/>
    <property type="project" value="UniProtKB-SubCell"/>
</dbReference>
<feature type="transmembrane region" description="Helical" evidence="8">
    <location>
        <begin position="205"/>
        <end position="230"/>
    </location>
</feature>
<evidence type="ECO:0000256" key="7">
    <source>
        <dbReference type="ARBA" id="ARBA00023136"/>
    </source>
</evidence>
<evidence type="ECO:0000313" key="11">
    <source>
        <dbReference type="Proteomes" id="UP000565576"/>
    </source>
</evidence>
<dbReference type="PROSITE" id="PS50928">
    <property type="entry name" value="ABC_TM1"/>
    <property type="match status" value="1"/>
</dbReference>
<comment type="caution">
    <text evidence="10">The sequence shown here is derived from an EMBL/GenBank/DDBJ whole genome shotgun (WGS) entry which is preliminary data.</text>
</comment>
<keyword evidence="3 8" id="KW-0813">Transport</keyword>
<feature type="domain" description="ABC transmembrane type-1" evidence="9">
    <location>
        <begin position="74"/>
        <end position="278"/>
    </location>
</feature>
<evidence type="ECO:0000256" key="1">
    <source>
        <dbReference type="ARBA" id="ARBA00004651"/>
    </source>
</evidence>
<dbReference type="RefSeq" id="WP_210325707.1">
    <property type="nucleotide sequence ID" value="NZ_JACHBG010000016.1"/>
</dbReference>
<evidence type="ECO:0000256" key="5">
    <source>
        <dbReference type="ARBA" id="ARBA00022692"/>
    </source>
</evidence>
<evidence type="ECO:0000256" key="3">
    <source>
        <dbReference type="ARBA" id="ARBA00022448"/>
    </source>
</evidence>
<name>A0A7X0MEI0_9HYPH</name>
<dbReference type="GO" id="GO:0055085">
    <property type="term" value="P:transmembrane transport"/>
    <property type="evidence" value="ECO:0007669"/>
    <property type="project" value="InterPro"/>
</dbReference>
<dbReference type="EMBL" id="JACHBG010000016">
    <property type="protein sequence ID" value="MBB6487719.1"/>
    <property type="molecule type" value="Genomic_DNA"/>
</dbReference>
<organism evidence="10 11">
    <name type="scientific">Rhizobium lusitanum</name>
    <dbReference type="NCBI Taxonomy" id="293958"/>
    <lineage>
        <taxon>Bacteria</taxon>
        <taxon>Pseudomonadati</taxon>
        <taxon>Pseudomonadota</taxon>
        <taxon>Alphaproteobacteria</taxon>
        <taxon>Hyphomicrobiales</taxon>
        <taxon>Rhizobiaceae</taxon>
        <taxon>Rhizobium/Agrobacterium group</taxon>
        <taxon>Rhizobium</taxon>
    </lineage>
</organism>
<evidence type="ECO:0000256" key="6">
    <source>
        <dbReference type="ARBA" id="ARBA00022989"/>
    </source>
</evidence>
<reference evidence="10 11" key="1">
    <citation type="submission" date="2020-08" db="EMBL/GenBank/DDBJ databases">
        <title>Genomic Encyclopedia of Type Strains, Phase IV (KMG-V): Genome sequencing to study the core and pangenomes of soil and plant-associated prokaryotes.</title>
        <authorList>
            <person name="Whitman W."/>
        </authorList>
    </citation>
    <scope>NUCLEOTIDE SEQUENCE [LARGE SCALE GENOMIC DNA]</scope>
    <source>
        <strain evidence="10 11">SEMIA 4060</strain>
    </source>
</reference>
<dbReference type="SUPFAM" id="SSF161098">
    <property type="entry name" value="MetI-like"/>
    <property type="match status" value="1"/>
</dbReference>
<dbReference type="AlphaFoldDB" id="A0A7X0MEI0"/>
<dbReference type="Proteomes" id="UP000565576">
    <property type="component" value="Unassembled WGS sequence"/>
</dbReference>
<feature type="transmembrane region" description="Helical" evidence="8">
    <location>
        <begin position="257"/>
        <end position="278"/>
    </location>
</feature>
<dbReference type="InterPro" id="IPR000515">
    <property type="entry name" value="MetI-like"/>
</dbReference>
<evidence type="ECO:0000259" key="9">
    <source>
        <dbReference type="PROSITE" id="PS50928"/>
    </source>
</evidence>
<proteinExistence type="inferred from homology"/>
<evidence type="ECO:0000313" key="10">
    <source>
        <dbReference type="EMBL" id="MBB6487719.1"/>
    </source>
</evidence>
<sequence length="294" mass="31736">MMEAVIDNRASEGRKITVAPINIAVWLLLPSTVLLLATFLYPLFSIAVRSFTDPELGLQNYTSLLTDDISIIIILRTLRIAAIVAVVTLLIGFPYAYMLTLVTPRMRAVLMTVALLPFWTSAIARSFAWTLLMQRGGLIETAFSWVGLPGMVLVRTSAGVTIAMAQVLLPYMILPLYSNMRGIDRRLLDAAASMGSPRWHAFLEIYLPLSLPGILAGLSLVFVIALGFYVTPAIIGSPQEALVSQLIATRVDTLLDFGGAGALAVIVLLVAAALMALIGRLNARLDLQPNTAGK</sequence>
<evidence type="ECO:0000256" key="4">
    <source>
        <dbReference type="ARBA" id="ARBA00022475"/>
    </source>
</evidence>
<dbReference type="InterPro" id="IPR035906">
    <property type="entry name" value="MetI-like_sf"/>
</dbReference>
<keyword evidence="4" id="KW-1003">Cell membrane</keyword>
<feature type="transmembrane region" description="Helical" evidence="8">
    <location>
        <begin position="108"/>
        <end position="132"/>
    </location>
</feature>